<accession>A0A3M7L6T3</accession>
<keyword evidence="3" id="KW-1185">Reference proteome</keyword>
<protein>
    <submittedName>
        <fullName evidence="2">Uncharacterized protein</fullName>
    </submittedName>
</protein>
<reference evidence="2 3" key="1">
    <citation type="submission" date="2018-08" db="EMBL/GenBank/DDBJ databases">
        <title>Chryseobacterium nematophagum: a novel matrix digesting pathogen of nematodes.</title>
        <authorList>
            <person name="Page A."/>
            <person name="Roberts M."/>
            <person name="Felix M.-A."/>
            <person name="Weir W."/>
        </authorList>
    </citation>
    <scope>NUCLEOTIDE SEQUENCE [LARGE SCALE GENOMIC DNA]</scope>
    <source>
        <strain evidence="2 3">JUb275</strain>
    </source>
</reference>
<feature type="chain" id="PRO_5017952472" evidence="1">
    <location>
        <begin position="25"/>
        <end position="164"/>
    </location>
</feature>
<evidence type="ECO:0000313" key="3">
    <source>
        <dbReference type="Proteomes" id="UP000267524"/>
    </source>
</evidence>
<comment type="caution">
    <text evidence="2">The sequence shown here is derived from an EMBL/GenBank/DDBJ whole genome shotgun (WGS) entry which is preliminary data.</text>
</comment>
<proteinExistence type="predicted"/>
<gene>
    <name evidence="2" type="ORF">D1632_12585</name>
</gene>
<feature type="signal peptide" evidence="1">
    <location>
        <begin position="1"/>
        <end position="24"/>
    </location>
</feature>
<dbReference type="AlphaFoldDB" id="A0A3M7L6T3"/>
<keyword evidence="1" id="KW-0732">Signal</keyword>
<dbReference type="EMBL" id="QWIV01000014">
    <property type="protein sequence ID" value="RMZ58451.1"/>
    <property type="molecule type" value="Genomic_DNA"/>
</dbReference>
<organism evidence="2 3">
    <name type="scientific">Chryseobacterium nematophagum</name>
    <dbReference type="NCBI Taxonomy" id="2305228"/>
    <lineage>
        <taxon>Bacteria</taxon>
        <taxon>Pseudomonadati</taxon>
        <taxon>Bacteroidota</taxon>
        <taxon>Flavobacteriia</taxon>
        <taxon>Flavobacteriales</taxon>
        <taxon>Weeksellaceae</taxon>
        <taxon>Chryseobacterium group</taxon>
        <taxon>Chryseobacterium</taxon>
    </lineage>
</organism>
<sequence>MKIMYTYIRLTILMILLPCCSFFAQQANPSSQDHTVLYYFTGKGYVDSGTKKQIIFSEMMIHATHNVSNIALENNNVIIGKSGKYKISLSCEETDSKKQKKVMYSVIVNNKEIPKMSKINTNAEDKYTVMQLKKGDILAFNIMDIQGQISDKNMITNTLKVKVY</sequence>
<name>A0A3M7L6T3_9FLAO</name>
<evidence type="ECO:0000256" key="1">
    <source>
        <dbReference type="SAM" id="SignalP"/>
    </source>
</evidence>
<dbReference type="Proteomes" id="UP000267524">
    <property type="component" value="Unassembled WGS sequence"/>
</dbReference>
<dbReference type="RefSeq" id="WP_122547603.1">
    <property type="nucleotide sequence ID" value="NZ_QWIV01000014.1"/>
</dbReference>
<evidence type="ECO:0000313" key="2">
    <source>
        <dbReference type="EMBL" id="RMZ58451.1"/>
    </source>
</evidence>